<evidence type="ECO:0000313" key="2">
    <source>
        <dbReference type="Proteomes" id="UP001240678"/>
    </source>
</evidence>
<keyword evidence="2" id="KW-1185">Reference proteome</keyword>
<dbReference type="EMBL" id="MOOE01000007">
    <property type="protein sequence ID" value="KAK1527181.1"/>
    <property type="molecule type" value="Genomic_DNA"/>
</dbReference>
<gene>
    <name evidence="1" type="ORF">CCOS01_07443</name>
</gene>
<dbReference type="AlphaFoldDB" id="A0AAI9YXQ7"/>
<accession>A0AAI9YXQ7</accession>
<comment type="caution">
    <text evidence="1">The sequence shown here is derived from an EMBL/GenBank/DDBJ whole genome shotgun (WGS) entry which is preliminary data.</text>
</comment>
<reference evidence="1 2" key="1">
    <citation type="submission" date="2016-10" db="EMBL/GenBank/DDBJ databases">
        <title>The genome sequence of Colletotrichum fioriniae PJ7.</title>
        <authorList>
            <person name="Baroncelli R."/>
        </authorList>
    </citation>
    <scope>NUCLEOTIDE SEQUENCE [LARGE SCALE GENOMIC DNA]</scope>
    <source>
        <strain evidence="1 2">IMI 309622</strain>
    </source>
</reference>
<name>A0AAI9YXQ7_9PEZI</name>
<protein>
    <submittedName>
        <fullName evidence="1">Uncharacterized protein</fullName>
    </submittedName>
</protein>
<dbReference type="GeneID" id="85339156"/>
<evidence type="ECO:0000313" key="1">
    <source>
        <dbReference type="EMBL" id="KAK1527181.1"/>
    </source>
</evidence>
<dbReference type="RefSeq" id="XP_060313501.1">
    <property type="nucleotide sequence ID" value="XM_060455609.1"/>
</dbReference>
<organism evidence="1 2">
    <name type="scientific">Colletotrichum costaricense</name>
    <dbReference type="NCBI Taxonomy" id="1209916"/>
    <lineage>
        <taxon>Eukaryota</taxon>
        <taxon>Fungi</taxon>
        <taxon>Dikarya</taxon>
        <taxon>Ascomycota</taxon>
        <taxon>Pezizomycotina</taxon>
        <taxon>Sordariomycetes</taxon>
        <taxon>Hypocreomycetidae</taxon>
        <taxon>Glomerellales</taxon>
        <taxon>Glomerellaceae</taxon>
        <taxon>Colletotrichum</taxon>
        <taxon>Colletotrichum acutatum species complex</taxon>
    </lineage>
</organism>
<sequence>MFIDIRACVKEPGAVLFPTAMSLIAGGRGRPHMFNFVLASANSLSCCGMCLARLISSPAYDSVADGVVAGRIILDRRALKQALRTSGYPTRRAFIEKLDICGST</sequence>
<dbReference type="Proteomes" id="UP001240678">
    <property type="component" value="Unassembled WGS sequence"/>
</dbReference>
<proteinExistence type="predicted"/>